<feature type="domain" description="Aminoglycoside phosphotransferase" evidence="1">
    <location>
        <begin position="51"/>
        <end position="239"/>
    </location>
</feature>
<dbReference type="CDD" id="cd05120">
    <property type="entry name" value="APH_ChoK_like"/>
    <property type="match status" value="1"/>
</dbReference>
<evidence type="ECO:0000259" key="1">
    <source>
        <dbReference type="Pfam" id="PF01636"/>
    </source>
</evidence>
<dbReference type="OrthoDB" id="4177236at2759"/>
<organism evidence="2 3">
    <name type="scientific">Penicillium vulpinum</name>
    <dbReference type="NCBI Taxonomy" id="29845"/>
    <lineage>
        <taxon>Eukaryota</taxon>
        <taxon>Fungi</taxon>
        <taxon>Dikarya</taxon>
        <taxon>Ascomycota</taxon>
        <taxon>Pezizomycotina</taxon>
        <taxon>Eurotiomycetes</taxon>
        <taxon>Eurotiomycetidae</taxon>
        <taxon>Eurotiales</taxon>
        <taxon>Aspergillaceae</taxon>
        <taxon>Penicillium</taxon>
    </lineage>
</organism>
<keyword evidence="3" id="KW-1185">Reference proteome</keyword>
<dbReference type="InterPro" id="IPR051678">
    <property type="entry name" value="AGP_Transferase"/>
</dbReference>
<gene>
    <name evidence="2" type="ORF">PENVUL_c040G09939</name>
</gene>
<sequence length="279" mass="32274">MSDTIYYNSLILPTIEEIKASTDILSDDNLTTVVRVKEHFAVKYGDHLHLIEVDNLQFLAGQNIPVPRVYSAFIDPETNIRYIIMEYIPGQSLAKLLPSLQPAEKTKICKLLKDTFTRLREIPSQGYLGALNRQPYRNGFFVTEDQEPGISGPFRNQPEMNVTILNILSYFARPAYIRFIREIINRTFIGHRTVFTHGELRSKHVIVEQIGLCEDGSPDFKITIIEWETAGWYPEYWEFCEAIIACEPGFDWLDQLRVIFPPYHRELLMLQSIHSTVCS</sequence>
<dbReference type="InterPro" id="IPR002575">
    <property type="entry name" value="Aminoglycoside_PTrfase"/>
</dbReference>
<accession>A0A1V6RK50</accession>
<comment type="caution">
    <text evidence="2">The sequence shown here is derived from an EMBL/GenBank/DDBJ whole genome shotgun (WGS) entry which is preliminary data.</text>
</comment>
<name>A0A1V6RK50_9EURO</name>
<protein>
    <recommendedName>
        <fullName evidence="1">Aminoglycoside phosphotransferase domain-containing protein</fullName>
    </recommendedName>
</protein>
<dbReference type="Proteomes" id="UP000191518">
    <property type="component" value="Unassembled WGS sequence"/>
</dbReference>
<evidence type="ECO:0000313" key="3">
    <source>
        <dbReference type="Proteomes" id="UP000191518"/>
    </source>
</evidence>
<dbReference type="PANTHER" id="PTHR21310:SF48">
    <property type="entry name" value="AMINOGLYCOSIDE PHOSPHOTRANSFERASE DOMAIN-CONTAINING PROTEIN"/>
    <property type="match status" value="1"/>
</dbReference>
<dbReference type="Pfam" id="PF01636">
    <property type="entry name" value="APH"/>
    <property type="match status" value="1"/>
</dbReference>
<proteinExistence type="predicted"/>
<reference evidence="3" key="1">
    <citation type="journal article" date="2017" name="Nat. Microbiol.">
        <title>Global analysis of biosynthetic gene clusters reveals vast potential of secondary metabolite production in Penicillium species.</title>
        <authorList>
            <person name="Nielsen J.C."/>
            <person name="Grijseels S."/>
            <person name="Prigent S."/>
            <person name="Ji B."/>
            <person name="Dainat J."/>
            <person name="Nielsen K.F."/>
            <person name="Frisvad J.C."/>
            <person name="Workman M."/>
            <person name="Nielsen J."/>
        </authorList>
    </citation>
    <scope>NUCLEOTIDE SEQUENCE [LARGE SCALE GENOMIC DNA]</scope>
    <source>
        <strain evidence="3">IBT 29486</strain>
    </source>
</reference>
<dbReference type="AlphaFoldDB" id="A0A1V6RK50"/>
<dbReference type="InterPro" id="IPR011009">
    <property type="entry name" value="Kinase-like_dom_sf"/>
</dbReference>
<dbReference type="EMBL" id="MDYP01000040">
    <property type="protein sequence ID" value="OQE02212.1"/>
    <property type="molecule type" value="Genomic_DNA"/>
</dbReference>
<dbReference type="PANTHER" id="PTHR21310">
    <property type="entry name" value="AMINOGLYCOSIDE PHOSPHOTRANSFERASE-RELATED-RELATED"/>
    <property type="match status" value="1"/>
</dbReference>
<evidence type="ECO:0000313" key="2">
    <source>
        <dbReference type="EMBL" id="OQE02212.1"/>
    </source>
</evidence>
<dbReference type="SUPFAM" id="SSF56112">
    <property type="entry name" value="Protein kinase-like (PK-like)"/>
    <property type="match status" value="1"/>
</dbReference>